<dbReference type="EMBL" id="LYBM01000007">
    <property type="protein sequence ID" value="ODA34578.1"/>
    <property type="molecule type" value="Genomic_DNA"/>
</dbReference>
<dbReference type="Proteomes" id="UP000094936">
    <property type="component" value="Unassembled WGS sequence"/>
</dbReference>
<organism evidence="1 2">
    <name type="scientific">Veronia pacifica</name>
    <dbReference type="NCBI Taxonomy" id="1080227"/>
    <lineage>
        <taxon>Bacteria</taxon>
        <taxon>Pseudomonadati</taxon>
        <taxon>Pseudomonadota</taxon>
        <taxon>Gammaproteobacteria</taxon>
        <taxon>Vibrionales</taxon>
        <taxon>Vibrionaceae</taxon>
        <taxon>Veronia</taxon>
    </lineage>
</organism>
<gene>
    <name evidence="1" type="ORF">A8L45_05805</name>
</gene>
<keyword evidence="2" id="KW-1185">Reference proteome</keyword>
<comment type="caution">
    <text evidence="1">The sequence shown here is derived from an EMBL/GenBank/DDBJ whole genome shotgun (WGS) entry which is preliminary data.</text>
</comment>
<reference evidence="1 2" key="1">
    <citation type="submission" date="2016-05" db="EMBL/GenBank/DDBJ databases">
        <title>Genomic Taxonomy of the Vibrionaceae.</title>
        <authorList>
            <person name="Gomez-Gil B."/>
            <person name="Enciso-Ibarra J."/>
        </authorList>
    </citation>
    <scope>NUCLEOTIDE SEQUENCE [LARGE SCALE GENOMIC DNA]</scope>
    <source>
        <strain evidence="1 2">CAIM 1920</strain>
    </source>
</reference>
<dbReference type="AlphaFoldDB" id="A0A1C3EMX3"/>
<name>A0A1C3EMX3_9GAMM</name>
<accession>A0A1C3EMX3</accession>
<protein>
    <submittedName>
        <fullName evidence="1">Uncharacterized protein</fullName>
    </submittedName>
</protein>
<evidence type="ECO:0000313" key="1">
    <source>
        <dbReference type="EMBL" id="ODA34578.1"/>
    </source>
</evidence>
<sequence length="211" mass="23839">MLSLFRKSVKKESSIASKQEAEYSEWLPNGHIFYLLSTLKLRYQSQSGLATFEQVSIDFIEDLARELHRCESTRPTVVKGVPSMFSLSVCGVCWEELEGKTRVKAIPEAALLRFEHIDADRTEARFQTVFHQCDDGTLSLAEQGNFTNSINKIHNIDYQQFLNILKQINGTVPNHLSDAIPICASNFEQPFTATDKRLLTRATSALTPINI</sequence>
<evidence type="ECO:0000313" key="2">
    <source>
        <dbReference type="Proteomes" id="UP000094936"/>
    </source>
</evidence>
<proteinExistence type="predicted"/>